<keyword evidence="3" id="KW-0998">Cell outer membrane</keyword>
<keyword evidence="5" id="KW-0675">Receptor</keyword>
<reference evidence="6" key="1">
    <citation type="journal article" date="2019" name="Int. J. Syst. Evol. Microbiol.">
        <title>The Global Catalogue of Microorganisms (GCM) 10K type strain sequencing project: providing services to taxonomists for standard genome sequencing and annotation.</title>
        <authorList>
            <consortium name="The Broad Institute Genomics Platform"/>
            <consortium name="The Broad Institute Genome Sequencing Center for Infectious Disease"/>
            <person name="Wu L."/>
            <person name="Ma J."/>
        </authorList>
    </citation>
    <scope>NUCLEOTIDE SEQUENCE [LARGE SCALE GENOMIC DNA]</scope>
    <source>
        <strain evidence="6">CCUG 60898</strain>
    </source>
</reference>
<proteinExistence type="predicted"/>
<sequence>MSQILLAQAGGLSGSLIDQKEETIPFATVAVMKLPDSTVVTGTTTEMDGSFIMEAPEKGEFLLRFSAIGFESTFTEPFNVGGKDFRRNFGVITMNEEVTMLNEVMVQAWKPRIEMEAGKMVVKIEGTAMAAGSTAFEVVSKSPGVSADQNGNLLLNGKSGAKVMINGRLTYLSADQLKTLLESMPAENIKNIELIHNPSAKYDAEGSSGIINIELRDGVALGFNGSVYGGMEFNRENWYNAGTNLNYNVGRWNTFFSADISKRGFTRKNEITRVYTYDFDYDYFHQTGDQLETKWVPTFQAGADYKINEDHSIGFRANYSFYNEDGKWDTETELGDFGSGDLQTISARNRSNEDYSNGRLNVHYEGKLDTVGTTISANLDYVQLSKDLDSRFTNNYYFVPEDRSDREDLFNRSISDYEIFAAQADLTLPLNQRSSLSMGVKGSKVVSESDLKFYLGQNESGQLDDTRSNAFTYEEEIYAAYASYSNKLSDTWDLQLGLRAEKTVGKGISPTMGEINEKDYLDFFPNVQLSQKVSKNYQIQYSYSKRINRPNYSTLNPFLFYLDPYTYIVGNPDLDAEITSSFGISQSFFKKYILMLNYSKTNGATAEYPQTDLETGQAILTTANMDQRESFSATLLVPVKLASFWNVENTIVFNQTNFDIPYEEGLIENDNLFYSFQSNNRIKLPWDVNMELNANYMGPVASGVYSIGERWFLDAGLKKTFLNDRLDVTLKATDIFKGMEIDVEAEYPGSTFELNQYLYNRGFSINLRYRFKNSKSQETARQNKLEELSRAGGQ</sequence>
<name>A0ABW3IHU6_9FLAO</name>
<keyword evidence="6" id="KW-1185">Reference proteome</keyword>
<comment type="subcellular location">
    <subcellularLocation>
        <location evidence="1">Cell outer membrane</location>
    </subcellularLocation>
</comment>
<dbReference type="PANTHER" id="PTHR40980:SF4">
    <property type="entry name" value="TONB-DEPENDENT RECEPTOR-LIKE BETA-BARREL DOMAIN-CONTAINING PROTEIN"/>
    <property type="match status" value="1"/>
</dbReference>
<dbReference type="SUPFAM" id="SSF56935">
    <property type="entry name" value="Porins"/>
    <property type="match status" value="1"/>
</dbReference>
<dbReference type="Pfam" id="PF14905">
    <property type="entry name" value="OMP_b-brl_3"/>
    <property type="match status" value="1"/>
</dbReference>
<keyword evidence="2" id="KW-0472">Membrane</keyword>
<evidence type="ECO:0000313" key="6">
    <source>
        <dbReference type="Proteomes" id="UP001597100"/>
    </source>
</evidence>
<evidence type="ECO:0000256" key="1">
    <source>
        <dbReference type="ARBA" id="ARBA00004442"/>
    </source>
</evidence>
<dbReference type="SUPFAM" id="SSF49452">
    <property type="entry name" value="Starch-binding domain-like"/>
    <property type="match status" value="1"/>
</dbReference>
<accession>A0ABW3IHU6</accession>
<evidence type="ECO:0000313" key="5">
    <source>
        <dbReference type="EMBL" id="MFD0977639.1"/>
    </source>
</evidence>
<dbReference type="Gene3D" id="2.40.170.20">
    <property type="entry name" value="TonB-dependent receptor, beta-barrel domain"/>
    <property type="match status" value="1"/>
</dbReference>
<dbReference type="InterPro" id="IPR041700">
    <property type="entry name" value="OMP_b-brl_3"/>
</dbReference>
<dbReference type="InterPro" id="IPR036942">
    <property type="entry name" value="Beta-barrel_TonB_sf"/>
</dbReference>
<feature type="domain" description="Outer membrane protein beta-barrel" evidence="4">
    <location>
        <begin position="367"/>
        <end position="769"/>
    </location>
</feature>
<evidence type="ECO:0000259" key="4">
    <source>
        <dbReference type="Pfam" id="PF14905"/>
    </source>
</evidence>
<evidence type="ECO:0000256" key="2">
    <source>
        <dbReference type="ARBA" id="ARBA00023136"/>
    </source>
</evidence>
<dbReference type="Proteomes" id="UP001597100">
    <property type="component" value="Unassembled WGS sequence"/>
</dbReference>
<comment type="caution">
    <text evidence="5">The sequence shown here is derived from an EMBL/GenBank/DDBJ whole genome shotgun (WGS) entry which is preliminary data.</text>
</comment>
<dbReference type="Pfam" id="PF13715">
    <property type="entry name" value="CarbopepD_reg_2"/>
    <property type="match status" value="1"/>
</dbReference>
<organism evidence="5 6">
    <name type="scientific">Salinimicrobium gaetbulicola</name>
    <dbReference type="NCBI Taxonomy" id="999702"/>
    <lineage>
        <taxon>Bacteria</taxon>
        <taxon>Pseudomonadati</taxon>
        <taxon>Bacteroidota</taxon>
        <taxon>Flavobacteriia</taxon>
        <taxon>Flavobacteriales</taxon>
        <taxon>Flavobacteriaceae</taxon>
        <taxon>Salinimicrobium</taxon>
    </lineage>
</organism>
<gene>
    <name evidence="5" type="ORF">ACFQ1G_12615</name>
</gene>
<evidence type="ECO:0000256" key="3">
    <source>
        <dbReference type="ARBA" id="ARBA00023237"/>
    </source>
</evidence>
<dbReference type="InterPro" id="IPR013784">
    <property type="entry name" value="Carb-bd-like_fold"/>
</dbReference>
<dbReference type="RefSeq" id="WP_380740090.1">
    <property type="nucleotide sequence ID" value="NZ_JBHTJP010000035.1"/>
</dbReference>
<dbReference type="EMBL" id="JBHTJP010000035">
    <property type="protein sequence ID" value="MFD0977639.1"/>
    <property type="molecule type" value="Genomic_DNA"/>
</dbReference>
<dbReference type="PANTHER" id="PTHR40980">
    <property type="entry name" value="PLUG DOMAIN-CONTAINING PROTEIN"/>
    <property type="match status" value="1"/>
</dbReference>
<protein>
    <submittedName>
        <fullName evidence="5">TonB-dependent receptor domain-containing protein</fullName>
    </submittedName>
</protein>